<dbReference type="VEuPathDB" id="FungiDB:CNBG_0950"/>
<name>A0A095C3F3_CRYD2</name>
<reference evidence="4 5" key="2">
    <citation type="journal article" date="2018" name="Proc. Natl. Acad. Sci.">
        <title>RNAi is a critical determinant of centromere evolution in closely related fungi.</title>
        <authorList>
            <person name="Yadav V."/>
            <person name="Sun S."/>
            <person name="Billmyre R.B."/>
            <person name="Thimmappa B.C."/>
            <person name="Shea T."/>
            <person name="Lintner R."/>
            <person name="Bakkeren G."/>
            <person name="Cuomo C.A."/>
            <person name="Heitman J."/>
            <person name="Sanyal K."/>
        </authorList>
    </citation>
    <scope>NUCLEOTIDE SEQUENCE [LARGE SCALE GENOMIC DNA]</scope>
    <source>
        <strain evidence="4 5">R265</strain>
    </source>
</reference>
<evidence type="ECO:0008006" key="6">
    <source>
        <dbReference type="Google" id="ProtNLM"/>
    </source>
</evidence>
<dbReference type="RefSeq" id="XP_062881075.1">
    <property type="nucleotide sequence ID" value="XM_063025005.1"/>
</dbReference>
<feature type="compositionally biased region" description="Low complexity" evidence="3">
    <location>
        <begin position="531"/>
        <end position="546"/>
    </location>
</feature>
<dbReference type="AlphaFoldDB" id="A0A095C3F3"/>
<dbReference type="HOGENOM" id="CLU_445495_0_0_1"/>
<evidence type="ECO:0000313" key="4">
    <source>
        <dbReference type="EMBL" id="KGB75112.1"/>
    </source>
</evidence>
<feature type="region of interest" description="Disordered" evidence="3">
    <location>
        <begin position="1"/>
        <end position="31"/>
    </location>
</feature>
<dbReference type="GeneID" id="88177159"/>
<organism evidence="4 5">
    <name type="scientific">Cryptococcus deuterogattii (strain R265)</name>
    <name type="common">Cryptococcus gattii VGII (strain R265)</name>
    <dbReference type="NCBI Taxonomy" id="294750"/>
    <lineage>
        <taxon>Eukaryota</taxon>
        <taxon>Fungi</taxon>
        <taxon>Dikarya</taxon>
        <taxon>Basidiomycota</taxon>
        <taxon>Agaricomycotina</taxon>
        <taxon>Tremellomycetes</taxon>
        <taxon>Tremellales</taxon>
        <taxon>Cryptococcaceae</taxon>
        <taxon>Cryptococcus</taxon>
        <taxon>Cryptococcus gattii species complex</taxon>
    </lineage>
</organism>
<dbReference type="EMBL" id="CP025760">
    <property type="protein sequence ID" value="KGB75112.1"/>
    <property type="molecule type" value="Genomic_DNA"/>
</dbReference>
<accession>A0A095C3F3</accession>
<dbReference type="OMA" id="WDIGDDP"/>
<feature type="compositionally biased region" description="Low complexity" evidence="3">
    <location>
        <begin position="311"/>
        <end position="336"/>
    </location>
</feature>
<dbReference type="OrthoDB" id="2196114at2759"/>
<protein>
    <recommendedName>
        <fullName evidence="6">BIR-domain-containing protein</fullName>
    </recommendedName>
</protein>
<feature type="compositionally biased region" description="Basic residues" evidence="3">
    <location>
        <begin position="383"/>
        <end position="398"/>
    </location>
</feature>
<evidence type="ECO:0000256" key="2">
    <source>
        <dbReference type="ARBA" id="ARBA00022833"/>
    </source>
</evidence>
<feature type="compositionally biased region" description="Basic and acidic residues" evidence="3">
    <location>
        <begin position="210"/>
        <end position="220"/>
    </location>
</feature>
<dbReference type="PANTHER" id="PTHR46771">
    <property type="entry name" value="DETERIN"/>
    <property type="match status" value="1"/>
</dbReference>
<evidence type="ECO:0000256" key="1">
    <source>
        <dbReference type="ARBA" id="ARBA00022723"/>
    </source>
</evidence>
<dbReference type="CDD" id="cd00022">
    <property type="entry name" value="BIR"/>
    <property type="match status" value="2"/>
</dbReference>
<evidence type="ECO:0000256" key="3">
    <source>
        <dbReference type="SAM" id="MobiDB-lite"/>
    </source>
</evidence>
<keyword evidence="1" id="KW-0479">Metal-binding</keyword>
<sequence>MQNLDNRLASFNPITKPKSKAKPQFPLEASTHPHLTPRALAEAGFYHTPGSSSPSFDNCTCFLCNLELGGWDEDDDPFEEHAKRAGCAWAEMFCAVKIEKRKRDRSNGQYTTVYETADSLPQSAESIEVRIQTFKKWWPHKQKSGWLPTVKALARAGFVYNPSTESKDAVICPYCEYGVEGWEATDDPWEIHQSKVPDCHFFRATLVGDAEKSGSADRPSKTSGRPKKSIALKKSKRGTTVAPPEPYKPDDAKYHSDAEEKTDVEKEKPNKVDGRRKKSEALKRSKRGATVATAVSETEGPEHISEEDVPASKATTSTRRATRARVTTTTTTTTKAKTTRGKKKAGEVEAGSETQVVMDDQQATESHTRVESESDVEEPVPVKKARAKSKQDKKKPKPTSKSMGKQKIADEAESEEVAAKESGLEVPQEFEAEPPQKLEKKTRTKTAATKTKGRKKAEKSEVEEEDDSKVGTEVELPYNSEAGSPADEQLRPKVVKAGSKSMSKASSQASKSSKPSSRSKPLPSLPPSPQSPSVKSPTSSSRPLSQLDRFANIPPTSSPAPTPRGKATLRSAQPTKPSPHAALPREAMDASLTRGALAARKVVDDLFSSPAMTPSKEGTGRLKQSQKLHPPAYPQPLTEQEKQMTLEDLVRAEMQRGYKQLKEEGEKMIEDWYEKAKNDRKKIESL</sequence>
<gene>
    <name evidence="4" type="ORF">CNBG_0950</name>
</gene>
<dbReference type="KEGG" id="cdeu:CNBG_0950"/>
<feature type="region of interest" description="Disordered" evidence="3">
    <location>
        <begin position="606"/>
        <end position="640"/>
    </location>
</feature>
<feature type="compositionally biased region" description="Basic and acidic residues" evidence="3">
    <location>
        <begin position="247"/>
        <end position="283"/>
    </location>
</feature>
<keyword evidence="2" id="KW-0862">Zinc</keyword>
<dbReference type="Proteomes" id="UP000029445">
    <property type="component" value="Chromosome 2"/>
</dbReference>
<dbReference type="PANTHER" id="PTHR46771:SF5">
    <property type="entry name" value="DETERIN"/>
    <property type="match status" value="1"/>
</dbReference>
<dbReference type="STRING" id="294750.A0A095C3F3"/>
<feature type="compositionally biased region" description="Low complexity" evidence="3">
    <location>
        <begin position="495"/>
        <end position="522"/>
    </location>
</feature>
<proteinExistence type="predicted"/>
<dbReference type="PROSITE" id="PS50143">
    <property type="entry name" value="BIR_REPEAT_2"/>
    <property type="match status" value="2"/>
</dbReference>
<dbReference type="Gene3D" id="1.10.1170.10">
    <property type="entry name" value="Inhibitor Of Apoptosis Protein (2mihbC-IAP-1), Chain A"/>
    <property type="match status" value="2"/>
</dbReference>
<dbReference type="FunFam" id="1.10.1170.10:FF:000016">
    <property type="entry name" value="Unplaced genomic scaffold supercont1.2, whole genome shotgun sequence"/>
    <property type="match status" value="1"/>
</dbReference>
<evidence type="ECO:0000313" key="5">
    <source>
        <dbReference type="Proteomes" id="UP000029445"/>
    </source>
</evidence>
<reference evidence="4 5" key="1">
    <citation type="journal article" date="2011" name="MBio">
        <title>Genome variation in Cryptococcus gattii, an emerging pathogen of immunocompetent hosts.</title>
        <authorList>
            <person name="D'Souza C.A."/>
            <person name="Kronstad J.W."/>
            <person name="Taylor G."/>
            <person name="Warren R."/>
            <person name="Yuen M."/>
            <person name="Hu G."/>
            <person name="Jung W.H."/>
            <person name="Sham A."/>
            <person name="Kidd S.E."/>
            <person name="Tangen K."/>
            <person name="Lee N."/>
            <person name="Zeilmaker T."/>
            <person name="Sawkins J."/>
            <person name="McVicker G."/>
            <person name="Shah S."/>
            <person name="Gnerre S."/>
            <person name="Griggs A."/>
            <person name="Zeng Q."/>
            <person name="Bartlett K."/>
            <person name="Li W."/>
            <person name="Wang X."/>
            <person name="Heitman J."/>
            <person name="Stajich J.E."/>
            <person name="Fraser J.A."/>
            <person name="Meyer W."/>
            <person name="Carter D."/>
            <person name="Schein J."/>
            <person name="Krzywinski M."/>
            <person name="Kwon-Chung K.J."/>
            <person name="Varma A."/>
            <person name="Wang J."/>
            <person name="Brunham R."/>
            <person name="Fyfe M."/>
            <person name="Ouellette B.F."/>
            <person name="Siddiqui A."/>
            <person name="Marra M."/>
            <person name="Jones S."/>
            <person name="Holt R."/>
            <person name="Birren B.W."/>
            <person name="Galagan J.E."/>
            <person name="Cuomo C.A."/>
        </authorList>
    </citation>
    <scope>NUCLEOTIDE SEQUENCE [LARGE SCALE GENOMIC DNA]</scope>
    <source>
        <strain evidence="4 5">R265</strain>
    </source>
</reference>
<dbReference type="InterPro" id="IPR051190">
    <property type="entry name" value="Baculoviral_IAP"/>
</dbReference>
<feature type="compositionally biased region" description="Basic residues" evidence="3">
    <location>
        <begin position="224"/>
        <end position="237"/>
    </location>
</feature>
<dbReference type="SUPFAM" id="SSF57924">
    <property type="entry name" value="Inhibitor of apoptosis (IAP) repeat"/>
    <property type="match status" value="2"/>
</dbReference>
<dbReference type="InterPro" id="IPR001370">
    <property type="entry name" value="BIR_rpt"/>
</dbReference>
<dbReference type="SMART" id="SM00238">
    <property type="entry name" value="BIR"/>
    <property type="match status" value="2"/>
</dbReference>
<feature type="region of interest" description="Disordered" evidence="3">
    <location>
        <begin position="210"/>
        <end position="589"/>
    </location>
</feature>
<dbReference type="Pfam" id="PF00653">
    <property type="entry name" value="BIR"/>
    <property type="match status" value="2"/>
</dbReference>
<keyword evidence="5" id="KW-1185">Reference proteome</keyword>
<dbReference type="GO" id="GO:0046872">
    <property type="term" value="F:metal ion binding"/>
    <property type="evidence" value="ECO:0007669"/>
    <property type="project" value="UniProtKB-KW"/>
</dbReference>